<dbReference type="Proteomes" id="UP000807342">
    <property type="component" value="Unassembled WGS sequence"/>
</dbReference>
<protein>
    <submittedName>
        <fullName evidence="2">Uncharacterized protein</fullName>
    </submittedName>
</protein>
<feature type="chain" id="PRO_5040168525" evidence="1">
    <location>
        <begin position="21"/>
        <end position="72"/>
    </location>
</feature>
<keyword evidence="1" id="KW-0732">Signal</keyword>
<keyword evidence="3" id="KW-1185">Reference proteome</keyword>
<sequence length="72" mass="8345">MKSTFNLISILIITFLLSAAITPAVTTRHPKFRSGNAECHGCWELEPFDCPEGWNLRQHKRCYTCCKPLREY</sequence>
<organism evidence="2 3">
    <name type="scientific">Macrolepiota fuliginosa MF-IS2</name>
    <dbReference type="NCBI Taxonomy" id="1400762"/>
    <lineage>
        <taxon>Eukaryota</taxon>
        <taxon>Fungi</taxon>
        <taxon>Dikarya</taxon>
        <taxon>Basidiomycota</taxon>
        <taxon>Agaricomycotina</taxon>
        <taxon>Agaricomycetes</taxon>
        <taxon>Agaricomycetidae</taxon>
        <taxon>Agaricales</taxon>
        <taxon>Agaricineae</taxon>
        <taxon>Agaricaceae</taxon>
        <taxon>Macrolepiota</taxon>
    </lineage>
</organism>
<name>A0A9P5XHD0_9AGAR</name>
<feature type="signal peptide" evidence="1">
    <location>
        <begin position="1"/>
        <end position="20"/>
    </location>
</feature>
<evidence type="ECO:0000313" key="3">
    <source>
        <dbReference type="Proteomes" id="UP000807342"/>
    </source>
</evidence>
<evidence type="ECO:0000256" key="1">
    <source>
        <dbReference type="SAM" id="SignalP"/>
    </source>
</evidence>
<accession>A0A9P5XHD0</accession>
<gene>
    <name evidence="2" type="ORF">P691DRAFT_728221</name>
</gene>
<dbReference type="AlphaFoldDB" id="A0A9P5XHD0"/>
<proteinExistence type="predicted"/>
<reference evidence="2" key="1">
    <citation type="submission" date="2020-11" db="EMBL/GenBank/DDBJ databases">
        <authorList>
            <consortium name="DOE Joint Genome Institute"/>
            <person name="Ahrendt S."/>
            <person name="Riley R."/>
            <person name="Andreopoulos W."/>
            <person name="Labutti K."/>
            <person name="Pangilinan J."/>
            <person name="Ruiz-Duenas F.J."/>
            <person name="Barrasa J.M."/>
            <person name="Sanchez-Garcia M."/>
            <person name="Camarero S."/>
            <person name="Miyauchi S."/>
            <person name="Serrano A."/>
            <person name="Linde D."/>
            <person name="Babiker R."/>
            <person name="Drula E."/>
            <person name="Ayuso-Fernandez I."/>
            <person name="Pacheco R."/>
            <person name="Padilla G."/>
            <person name="Ferreira P."/>
            <person name="Barriuso J."/>
            <person name="Kellner H."/>
            <person name="Castanera R."/>
            <person name="Alfaro M."/>
            <person name="Ramirez L."/>
            <person name="Pisabarro A.G."/>
            <person name="Kuo A."/>
            <person name="Tritt A."/>
            <person name="Lipzen A."/>
            <person name="He G."/>
            <person name="Yan M."/>
            <person name="Ng V."/>
            <person name="Cullen D."/>
            <person name="Martin F."/>
            <person name="Rosso M.-N."/>
            <person name="Henrissat B."/>
            <person name="Hibbett D."/>
            <person name="Martinez A.T."/>
            <person name="Grigoriev I.V."/>
        </authorList>
    </citation>
    <scope>NUCLEOTIDE SEQUENCE</scope>
    <source>
        <strain evidence="2">MF-IS2</strain>
    </source>
</reference>
<dbReference type="EMBL" id="MU151136">
    <property type="protein sequence ID" value="KAF9449251.1"/>
    <property type="molecule type" value="Genomic_DNA"/>
</dbReference>
<evidence type="ECO:0000313" key="2">
    <source>
        <dbReference type="EMBL" id="KAF9449251.1"/>
    </source>
</evidence>
<comment type="caution">
    <text evidence="2">The sequence shown here is derived from an EMBL/GenBank/DDBJ whole genome shotgun (WGS) entry which is preliminary data.</text>
</comment>
<dbReference type="OrthoDB" id="10353986at2759"/>